<evidence type="ECO:0000256" key="6">
    <source>
        <dbReference type="SAM" id="Phobius"/>
    </source>
</evidence>
<keyword evidence="2 6" id="KW-0812">Transmembrane</keyword>
<feature type="compositionally biased region" description="Low complexity" evidence="5">
    <location>
        <begin position="229"/>
        <end position="255"/>
    </location>
</feature>
<dbReference type="InterPro" id="IPR006260">
    <property type="entry name" value="TonB/TolA_C"/>
</dbReference>
<evidence type="ECO:0000256" key="5">
    <source>
        <dbReference type="SAM" id="MobiDB-lite"/>
    </source>
</evidence>
<keyword evidence="4 6" id="KW-0472">Membrane</keyword>
<sequence>MTFNSAFEESWEDRRFLRRMIVISLLLHIFALSLSSLFSTLSSPKKILNPNYTVDLVSSGDLRTKGDSGKGGSGAPEKKPVEIPAALAKAGPGKADFPLPTSGNKAEAKKNPEKPLEKVAQKIVKREPPVPPMSSKPVPKAEKTKNMEASRGDAIEKILKRADAVPKAAKPVKNKGSETAKGDAIEEILKGTDKPARSADSGQGTEASLGKAMDEIRKRVDYAERRQRGASASPGTGSGFSSASGSGVSGISEGSGPSGTVGNAELNARMYAYYRLIWARIKKQWTLSPGLLPKGDIGAVIHVRVLRNGTVEGLSFEKRSGNNYFDESALRAVRKASPFPPLPQGMGDENIEIGIRFHSAELR</sequence>
<dbReference type="InterPro" id="IPR051045">
    <property type="entry name" value="TonB-dependent_transducer"/>
</dbReference>
<dbReference type="SUPFAM" id="SSF74653">
    <property type="entry name" value="TolA/TonB C-terminal domain"/>
    <property type="match status" value="1"/>
</dbReference>
<dbReference type="AlphaFoldDB" id="A0A1H7YM29"/>
<evidence type="ECO:0000313" key="8">
    <source>
        <dbReference type="Proteomes" id="UP000198744"/>
    </source>
</evidence>
<dbReference type="PANTHER" id="PTHR33446:SF13">
    <property type="entry name" value="TONB PROTEIN"/>
    <property type="match status" value="1"/>
</dbReference>
<feature type="compositionally biased region" description="Basic and acidic residues" evidence="5">
    <location>
        <begin position="175"/>
        <end position="197"/>
    </location>
</feature>
<feature type="compositionally biased region" description="Low complexity" evidence="5">
    <location>
        <begin position="84"/>
        <end position="95"/>
    </location>
</feature>
<dbReference type="PANTHER" id="PTHR33446">
    <property type="entry name" value="PROTEIN TONB-RELATED"/>
    <property type="match status" value="1"/>
</dbReference>
<evidence type="ECO:0000313" key="7">
    <source>
        <dbReference type="EMBL" id="SEM47035.1"/>
    </source>
</evidence>
<gene>
    <name evidence="7" type="ORF">SAMN04489760_1179</name>
</gene>
<feature type="compositionally biased region" description="Basic and acidic residues" evidence="5">
    <location>
        <begin position="106"/>
        <end position="115"/>
    </location>
</feature>
<comment type="subcellular location">
    <subcellularLocation>
        <location evidence="1">Membrane</location>
        <topology evidence="1">Single-pass membrane protein</topology>
    </subcellularLocation>
</comment>
<reference evidence="7 8" key="1">
    <citation type="submission" date="2016-10" db="EMBL/GenBank/DDBJ databases">
        <authorList>
            <person name="de Groot N.N."/>
        </authorList>
    </citation>
    <scope>NUCLEOTIDE SEQUENCE [LARGE SCALE GENOMIC DNA]</scope>
    <source>
        <strain evidence="7 8">DSM 8423</strain>
    </source>
</reference>
<dbReference type="STRING" id="43775.SAMN04489760_1179"/>
<feature type="compositionally biased region" description="Basic and acidic residues" evidence="5">
    <location>
        <begin position="139"/>
        <end position="152"/>
    </location>
</feature>
<feature type="region of interest" description="Disordered" evidence="5">
    <location>
        <begin position="225"/>
        <end position="260"/>
    </location>
</feature>
<evidence type="ECO:0000256" key="4">
    <source>
        <dbReference type="ARBA" id="ARBA00023136"/>
    </source>
</evidence>
<feature type="transmembrane region" description="Helical" evidence="6">
    <location>
        <begin position="21"/>
        <end position="41"/>
    </location>
</feature>
<dbReference type="EMBL" id="FOBS01000017">
    <property type="protein sequence ID" value="SEM47035.1"/>
    <property type="molecule type" value="Genomic_DNA"/>
</dbReference>
<accession>A0A1H7YM29</accession>
<name>A0A1H7YM29_9BACT</name>
<feature type="region of interest" description="Disordered" evidence="5">
    <location>
        <begin position="127"/>
        <end position="152"/>
    </location>
</feature>
<protein>
    <submittedName>
        <fullName evidence="7">TonB family C-terminal domain-containing protein</fullName>
    </submittedName>
</protein>
<feature type="region of interest" description="Disordered" evidence="5">
    <location>
        <begin position="58"/>
        <end position="115"/>
    </location>
</feature>
<dbReference type="GO" id="GO:0016020">
    <property type="term" value="C:membrane"/>
    <property type="evidence" value="ECO:0007669"/>
    <property type="project" value="UniProtKB-SubCell"/>
</dbReference>
<dbReference type="NCBIfam" id="TIGR01352">
    <property type="entry name" value="tonB_Cterm"/>
    <property type="match status" value="1"/>
</dbReference>
<evidence type="ECO:0000256" key="3">
    <source>
        <dbReference type="ARBA" id="ARBA00022989"/>
    </source>
</evidence>
<feature type="region of interest" description="Disordered" evidence="5">
    <location>
        <begin position="166"/>
        <end position="213"/>
    </location>
</feature>
<keyword evidence="3 6" id="KW-1133">Transmembrane helix</keyword>
<dbReference type="Proteomes" id="UP000198744">
    <property type="component" value="Unassembled WGS sequence"/>
</dbReference>
<evidence type="ECO:0000256" key="1">
    <source>
        <dbReference type="ARBA" id="ARBA00004167"/>
    </source>
</evidence>
<evidence type="ECO:0000256" key="2">
    <source>
        <dbReference type="ARBA" id="ARBA00022692"/>
    </source>
</evidence>
<dbReference type="RefSeq" id="WP_093883842.1">
    <property type="nucleotide sequence ID" value="NZ_FOBS01000017.1"/>
</dbReference>
<dbReference type="Gene3D" id="3.30.1150.10">
    <property type="match status" value="1"/>
</dbReference>
<proteinExistence type="predicted"/>
<keyword evidence="8" id="KW-1185">Reference proteome</keyword>
<dbReference type="OrthoDB" id="5432798at2"/>
<dbReference type="Pfam" id="PF13103">
    <property type="entry name" value="TonB_2"/>
    <property type="match status" value="1"/>
</dbReference>
<organism evidence="7 8">
    <name type="scientific">Syntrophus gentianae</name>
    <dbReference type="NCBI Taxonomy" id="43775"/>
    <lineage>
        <taxon>Bacteria</taxon>
        <taxon>Pseudomonadati</taxon>
        <taxon>Thermodesulfobacteriota</taxon>
        <taxon>Syntrophia</taxon>
        <taxon>Syntrophales</taxon>
        <taxon>Syntrophaceae</taxon>
        <taxon>Syntrophus</taxon>
    </lineage>
</organism>